<comment type="subcellular location">
    <subcellularLocation>
        <location evidence="1">Cell membrane</location>
        <topology evidence="1">Multi-pass membrane protein</topology>
    </subcellularLocation>
</comment>
<keyword evidence="8 12" id="KW-0406">Ion transport</keyword>
<dbReference type="InterPro" id="IPR000454">
    <property type="entry name" value="ATP_synth_F0_csu"/>
</dbReference>
<evidence type="ECO:0000256" key="4">
    <source>
        <dbReference type="ARBA" id="ARBA00022475"/>
    </source>
</evidence>
<dbReference type="AlphaFoldDB" id="A0A921S6H1"/>
<dbReference type="GO" id="GO:0015986">
    <property type="term" value="P:proton motive force-driven ATP synthesis"/>
    <property type="evidence" value="ECO:0007669"/>
    <property type="project" value="InterPro"/>
</dbReference>
<sequence>MARPSLLAIVCNVGSTLFTLTSTNCCSAGLAVGLAFIGPGVGQGIVAGQAVEGIARPEGKIRSTLGLALLLSLAFMEALTIYGLVVALALLFTNPFTPI</sequence>
<keyword evidence="7 12" id="KW-1133">Transmembrane helix</keyword>
<dbReference type="Gramene" id="EER95386">
    <property type="protein sequence ID" value="EER95386"/>
    <property type="gene ID" value="SORBI_3001G394532"/>
</dbReference>
<evidence type="ECO:0000256" key="9">
    <source>
        <dbReference type="ARBA" id="ARBA00023121"/>
    </source>
</evidence>
<evidence type="ECO:0000256" key="12">
    <source>
        <dbReference type="RuleBase" id="RU004221"/>
    </source>
</evidence>
<evidence type="ECO:0000256" key="7">
    <source>
        <dbReference type="ARBA" id="ARBA00022989"/>
    </source>
</evidence>
<dbReference type="InterPro" id="IPR002379">
    <property type="entry name" value="ATPase_proteolipid_c-like_dom"/>
</dbReference>
<keyword evidence="5 12" id="KW-0812">Transmembrane</keyword>
<keyword evidence="6 12" id="KW-0375">Hydrogen ion transport</keyword>
<accession>A0A921S6H1</accession>
<dbReference type="GO" id="GO:0045259">
    <property type="term" value="C:proton-transporting ATP synthase complex"/>
    <property type="evidence" value="ECO:0007669"/>
    <property type="project" value="InterPro"/>
</dbReference>
<evidence type="ECO:0000256" key="10">
    <source>
        <dbReference type="ARBA" id="ARBA00023136"/>
    </source>
</evidence>
<evidence type="ECO:0000259" key="14">
    <source>
        <dbReference type="Pfam" id="PF00137"/>
    </source>
</evidence>
<evidence type="ECO:0000313" key="16">
    <source>
        <dbReference type="Proteomes" id="UP000807115"/>
    </source>
</evidence>
<keyword evidence="3 12" id="KW-0813">Transport</keyword>
<dbReference type="Proteomes" id="UP000807115">
    <property type="component" value="Chromosome 1"/>
</dbReference>
<keyword evidence="4" id="KW-1003">Cell membrane</keyword>
<protein>
    <recommendedName>
        <fullName evidence="14">V-ATPase proteolipid subunit C-like domain-containing protein</fullName>
    </recommendedName>
</protein>
<dbReference type="GO" id="GO:0008289">
    <property type="term" value="F:lipid binding"/>
    <property type="evidence" value="ECO:0007669"/>
    <property type="project" value="UniProtKB-KW"/>
</dbReference>
<proteinExistence type="inferred from homology"/>
<dbReference type="GO" id="GO:0005886">
    <property type="term" value="C:plasma membrane"/>
    <property type="evidence" value="ECO:0007669"/>
    <property type="project" value="UniProtKB-SubCell"/>
</dbReference>
<name>A0A921S6H1_SORBI</name>
<evidence type="ECO:0000256" key="3">
    <source>
        <dbReference type="ARBA" id="ARBA00022448"/>
    </source>
</evidence>
<reference evidence="15" key="2">
    <citation type="submission" date="2020-10" db="EMBL/GenBank/DDBJ databases">
        <authorList>
            <person name="Cooper E.A."/>
            <person name="Brenton Z.W."/>
            <person name="Flinn B.S."/>
            <person name="Jenkins J."/>
            <person name="Shu S."/>
            <person name="Flowers D."/>
            <person name="Luo F."/>
            <person name="Wang Y."/>
            <person name="Xia P."/>
            <person name="Barry K."/>
            <person name="Daum C."/>
            <person name="Lipzen A."/>
            <person name="Yoshinaga Y."/>
            <person name="Schmutz J."/>
            <person name="Saski C."/>
            <person name="Vermerris W."/>
            <person name="Kresovich S."/>
        </authorList>
    </citation>
    <scope>NUCLEOTIDE SEQUENCE</scope>
</reference>
<comment type="caution">
    <text evidence="15">The sequence shown here is derived from an EMBL/GenBank/DDBJ whole genome shotgun (WGS) entry which is preliminary data.</text>
</comment>
<feature type="signal peptide" evidence="13">
    <location>
        <begin position="1"/>
        <end position="23"/>
    </location>
</feature>
<keyword evidence="13" id="KW-0732">Signal</keyword>
<comment type="caution">
    <text evidence="12">Lacks conserved residue(s) required for the propagation of feature annotation.</text>
</comment>
<evidence type="ECO:0000256" key="5">
    <source>
        <dbReference type="ARBA" id="ARBA00022692"/>
    </source>
</evidence>
<dbReference type="Pfam" id="PF00137">
    <property type="entry name" value="ATP-synt_C"/>
    <property type="match status" value="1"/>
</dbReference>
<gene>
    <name evidence="15" type="ORF">BDA96_01G419400</name>
</gene>
<keyword evidence="9 12" id="KW-0446">Lipid-binding</keyword>
<dbReference type="EMBL" id="CM027680">
    <property type="protein sequence ID" value="KAG0551392.1"/>
    <property type="molecule type" value="Genomic_DNA"/>
</dbReference>
<evidence type="ECO:0000313" key="15">
    <source>
        <dbReference type="EMBL" id="KAG0551392.1"/>
    </source>
</evidence>
<dbReference type="GO" id="GO:0015078">
    <property type="term" value="F:proton transmembrane transporter activity"/>
    <property type="evidence" value="ECO:0007669"/>
    <property type="project" value="InterPro"/>
</dbReference>
<dbReference type="PANTHER" id="PTHR10031">
    <property type="entry name" value="ATP SYNTHASE LIPID-BINDING PROTEIN, MITOCHONDRIAL"/>
    <property type="match status" value="1"/>
</dbReference>
<evidence type="ECO:0000256" key="11">
    <source>
        <dbReference type="ARBA" id="ARBA00023310"/>
    </source>
</evidence>
<dbReference type="InterPro" id="IPR035921">
    <property type="entry name" value="F/V-ATP_Csub_sf"/>
</dbReference>
<dbReference type="FunFam" id="1.20.20.10:FF:000002">
    <property type="entry name" value="ATP synthase subunit c"/>
    <property type="match status" value="1"/>
</dbReference>
<reference evidence="15" key="1">
    <citation type="journal article" date="2019" name="BMC Genomics">
        <title>A new reference genome for Sorghum bicolor reveals high levels of sequence similarity between sweet and grain genotypes: implications for the genetics of sugar metabolism.</title>
        <authorList>
            <person name="Cooper E.A."/>
            <person name="Brenton Z.W."/>
            <person name="Flinn B.S."/>
            <person name="Jenkins J."/>
            <person name="Shu S."/>
            <person name="Flowers D."/>
            <person name="Luo F."/>
            <person name="Wang Y."/>
            <person name="Xia P."/>
            <person name="Barry K."/>
            <person name="Daum C."/>
            <person name="Lipzen A."/>
            <person name="Yoshinaga Y."/>
            <person name="Schmutz J."/>
            <person name="Saski C."/>
            <person name="Vermerris W."/>
            <person name="Kresovich S."/>
        </authorList>
    </citation>
    <scope>NUCLEOTIDE SEQUENCE</scope>
</reference>
<feature type="domain" description="V-ATPase proteolipid subunit C-like" evidence="14">
    <location>
        <begin position="27"/>
        <end position="89"/>
    </location>
</feature>
<comment type="similarity">
    <text evidence="2 12">Belongs to the ATPase C chain family.</text>
</comment>
<dbReference type="Gene3D" id="1.20.20.10">
    <property type="entry name" value="F1F0 ATP synthase subunit C"/>
    <property type="match status" value="1"/>
</dbReference>
<keyword evidence="11" id="KW-0066">ATP synthesis</keyword>
<feature type="chain" id="PRO_5037985708" description="V-ATPase proteolipid subunit C-like domain-containing protein" evidence="13">
    <location>
        <begin position="24"/>
        <end position="99"/>
    </location>
</feature>
<dbReference type="PANTHER" id="PTHR10031:SF0">
    <property type="entry name" value="ATPASE PROTEIN 9"/>
    <property type="match status" value="1"/>
</dbReference>
<feature type="transmembrane region" description="Helical" evidence="12">
    <location>
        <begin position="65"/>
        <end position="92"/>
    </location>
</feature>
<evidence type="ECO:0000256" key="13">
    <source>
        <dbReference type="SAM" id="SignalP"/>
    </source>
</evidence>
<evidence type="ECO:0000256" key="1">
    <source>
        <dbReference type="ARBA" id="ARBA00004651"/>
    </source>
</evidence>
<dbReference type="SUPFAM" id="SSF81333">
    <property type="entry name" value="F1F0 ATP synthase subunit C"/>
    <property type="match status" value="1"/>
</dbReference>
<evidence type="ECO:0000256" key="6">
    <source>
        <dbReference type="ARBA" id="ARBA00022781"/>
    </source>
</evidence>
<dbReference type="GO" id="GO:0033177">
    <property type="term" value="C:proton-transporting two-sector ATPase complex, proton-transporting domain"/>
    <property type="evidence" value="ECO:0007669"/>
    <property type="project" value="InterPro"/>
</dbReference>
<evidence type="ECO:0000256" key="2">
    <source>
        <dbReference type="ARBA" id="ARBA00006704"/>
    </source>
</evidence>
<dbReference type="PRINTS" id="PR00124">
    <property type="entry name" value="ATPASEC"/>
</dbReference>
<organism evidence="15 16">
    <name type="scientific">Sorghum bicolor</name>
    <name type="common">Sorghum</name>
    <name type="synonym">Sorghum vulgare</name>
    <dbReference type="NCBI Taxonomy" id="4558"/>
    <lineage>
        <taxon>Eukaryota</taxon>
        <taxon>Viridiplantae</taxon>
        <taxon>Streptophyta</taxon>
        <taxon>Embryophyta</taxon>
        <taxon>Tracheophyta</taxon>
        <taxon>Spermatophyta</taxon>
        <taxon>Magnoliopsida</taxon>
        <taxon>Liliopsida</taxon>
        <taxon>Poales</taxon>
        <taxon>Poaceae</taxon>
        <taxon>PACMAD clade</taxon>
        <taxon>Panicoideae</taxon>
        <taxon>Andropogonodae</taxon>
        <taxon>Andropogoneae</taxon>
        <taxon>Sorghinae</taxon>
        <taxon>Sorghum</taxon>
    </lineage>
</organism>
<keyword evidence="10 12" id="KW-0472">Membrane</keyword>
<dbReference type="OMA" id="NPQMAGK"/>
<evidence type="ECO:0000256" key="8">
    <source>
        <dbReference type="ARBA" id="ARBA00023065"/>
    </source>
</evidence>
<dbReference type="InterPro" id="IPR038662">
    <property type="entry name" value="ATP_synth_F0_csu_sf"/>
</dbReference>